<dbReference type="AlphaFoldDB" id="A0A4C1UVX3"/>
<comment type="caution">
    <text evidence="2">The sequence shown here is derived from an EMBL/GenBank/DDBJ whole genome shotgun (WGS) entry which is preliminary data.</text>
</comment>
<evidence type="ECO:0000256" key="1">
    <source>
        <dbReference type="SAM" id="MobiDB-lite"/>
    </source>
</evidence>
<evidence type="ECO:0000313" key="3">
    <source>
        <dbReference type="Proteomes" id="UP000299102"/>
    </source>
</evidence>
<protein>
    <submittedName>
        <fullName evidence="2">Uncharacterized protein</fullName>
    </submittedName>
</protein>
<feature type="region of interest" description="Disordered" evidence="1">
    <location>
        <begin position="151"/>
        <end position="179"/>
    </location>
</feature>
<organism evidence="2 3">
    <name type="scientific">Eumeta variegata</name>
    <name type="common">Bagworm moth</name>
    <name type="synonym">Eumeta japonica</name>
    <dbReference type="NCBI Taxonomy" id="151549"/>
    <lineage>
        <taxon>Eukaryota</taxon>
        <taxon>Metazoa</taxon>
        <taxon>Ecdysozoa</taxon>
        <taxon>Arthropoda</taxon>
        <taxon>Hexapoda</taxon>
        <taxon>Insecta</taxon>
        <taxon>Pterygota</taxon>
        <taxon>Neoptera</taxon>
        <taxon>Endopterygota</taxon>
        <taxon>Lepidoptera</taxon>
        <taxon>Glossata</taxon>
        <taxon>Ditrysia</taxon>
        <taxon>Tineoidea</taxon>
        <taxon>Psychidae</taxon>
        <taxon>Oiketicinae</taxon>
        <taxon>Eumeta</taxon>
    </lineage>
</organism>
<evidence type="ECO:0000313" key="2">
    <source>
        <dbReference type="EMBL" id="GBP30643.1"/>
    </source>
</evidence>
<dbReference type="EMBL" id="BGZK01000235">
    <property type="protein sequence ID" value="GBP30643.1"/>
    <property type="molecule type" value="Genomic_DNA"/>
</dbReference>
<sequence length="218" mass="24734">MAASFMLLAEISPHFSTISPHVAGQHAGTLTPHDLPDGGRHGKVLRRQHGMSPFMYPDTGASAITIKPLTKGNYYTRAMQIEAVMVKNSTWAYVNGKKPRPELVENNAASVQNVEKWEEEDLIIAIDPSLLRMVKEVMLVKHKFKNFKQYQNNGYQGNQNQGIYQRGGNRGNPRSIDDRVNDDKQEYLSKVEVQVEDAFQVTEEALHMKVNKWKYFAS</sequence>
<gene>
    <name evidence="2" type="ORF">EVAR_76188_1</name>
</gene>
<keyword evidence="3" id="KW-1185">Reference proteome</keyword>
<proteinExistence type="predicted"/>
<dbReference type="Proteomes" id="UP000299102">
    <property type="component" value="Unassembled WGS sequence"/>
</dbReference>
<dbReference type="OrthoDB" id="413361at2759"/>
<reference evidence="2 3" key="1">
    <citation type="journal article" date="2019" name="Commun. Biol.">
        <title>The bagworm genome reveals a unique fibroin gene that provides high tensile strength.</title>
        <authorList>
            <person name="Kono N."/>
            <person name="Nakamura H."/>
            <person name="Ohtoshi R."/>
            <person name="Tomita M."/>
            <person name="Numata K."/>
            <person name="Arakawa K."/>
        </authorList>
    </citation>
    <scope>NUCLEOTIDE SEQUENCE [LARGE SCALE GENOMIC DNA]</scope>
</reference>
<name>A0A4C1UVX3_EUMVA</name>
<feature type="compositionally biased region" description="Low complexity" evidence="1">
    <location>
        <begin position="151"/>
        <end position="167"/>
    </location>
</feature>
<accession>A0A4C1UVX3</accession>